<comment type="caution">
    <text evidence="2">The sequence shown here is derived from an EMBL/GenBank/DDBJ whole genome shotgun (WGS) entry which is preliminary data.</text>
</comment>
<dbReference type="Proteomes" id="UP000717696">
    <property type="component" value="Unassembled WGS sequence"/>
</dbReference>
<evidence type="ECO:0000313" key="3">
    <source>
        <dbReference type="Proteomes" id="UP000717696"/>
    </source>
</evidence>
<dbReference type="OrthoDB" id="5106785at2759"/>
<organism evidence="2 3">
    <name type="scientific">Dactylonectria estremocensis</name>
    <dbReference type="NCBI Taxonomy" id="1079267"/>
    <lineage>
        <taxon>Eukaryota</taxon>
        <taxon>Fungi</taxon>
        <taxon>Dikarya</taxon>
        <taxon>Ascomycota</taxon>
        <taxon>Pezizomycotina</taxon>
        <taxon>Sordariomycetes</taxon>
        <taxon>Hypocreomycetidae</taxon>
        <taxon>Hypocreales</taxon>
        <taxon>Nectriaceae</taxon>
        <taxon>Dactylonectria</taxon>
    </lineage>
</organism>
<keyword evidence="1" id="KW-0732">Signal</keyword>
<proteinExistence type="predicted"/>
<sequence length="183" mass="18597">MQLKLLNLATGLLAVSSVQALVIPRAQSSSSDVVASLTSLAKQADASTLVINKLKPGNILSTGLTVIGEVTKVLSSLTKAGTALRSASASTTTTDTTTQQNVCTLVKTVTDSATGLLTTLNANLSKLVGSILAIPLSAVVGLLRSAFSGLQTQVQVNSPSCAPETDAGFDLISTLLNTLTLTN</sequence>
<dbReference type="EMBL" id="JAGMUU010000002">
    <property type="protein sequence ID" value="KAH7160407.1"/>
    <property type="molecule type" value="Genomic_DNA"/>
</dbReference>
<gene>
    <name evidence="2" type="ORF">B0J13DRAFT_617172</name>
</gene>
<accession>A0A9P9FEK8</accession>
<reference evidence="2" key="1">
    <citation type="journal article" date="2021" name="Nat. Commun.">
        <title>Genetic determinants of endophytism in the Arabidopsis root mycobiome.</title>
        <authorList>
            <person name="Mesny F."/>
            <person name="Miyauchi S."/>
            <person name="Thiergart T."/>
            <person name="Pickel B."/>
            <person name="Atanasova L."/>
            <person name="Karlsson M."/>
            <person name="Huettel B."/>
            <person name="Barry K.W."/>
            <person name="Haridas S."/>
            <person name="Chen C."/>
            <person name="Bauer D."/>
            <person name="Andreopoulos W."/>
            <person name="Pangilinan J."/>
            <person name="LaButti K."/>
            <person name="Riley R."/>
            <person name="Lipzen A."/>
            <person name="Clum A."/>
            <person name="Drula E."/>
            <person name="Henrissat B."/>
            <person name="Kohler A."/>
            <person name="Grigoriev I.V."/>
            <person name="Martin F.M."/>
            <person name="Hacquard S."/>
        </authorList>
    </citation>
    <scope>NUCLEOTIDE SEQUENCE</scope>
    <source>
        <strain evidence="2">MPI-CAGE-AT-0021</strain>
    </source>
</reference>
<dbReference type="AlphaFoldDB" id="A0A9P9FEK8"/>
<feature type="chain" id="PRO_5040242338" evidence="1">
    <location>
        <begin position="21"/>
        <end position="183"/>
    </location>
</feature>
<protein>
    <submittedName>
        <fullName evidence="2">Uncharacterized protein</fullName>
    </submittedName>
</protein>
<evidence type="ECO:0000256" key="1">
    <source>
        <dbReference type="SAM" id="SignalP"/>
    </source>
</evidence>
<evidence type="ECO:0000313" key="2">
    <source>
        <dbReference type="EMBL" id="KAH7160407.1"/>
    </source>
</evidence>
<feature type="signal peptide" evidence="1">
    <location>
        <begin position="1"/>
        <end position="20"/>
    </location>
</feature>
<name>A0A9P9FEK8_9HYPO</name>
<keyword evidence="3" id="KW-1185">Reference proteome</keyword>